<dbReference type="STRING" id="244447.ENSCSEP00000021780"/>
<dbReference type="CTD" id="445108"/>
<protein>
    <submittedName>
        <fullName evidence="14">HtrA serine peptidase 3a</fullName>
    </submittedName>
</protein>
<dbReference type="Pfam" id="PF07648">
    <property type="entry name" value="Kazal_2"/>
    <property type="match status" value="1"/>
</dbReference>
<evidence type="ECO:0000256" key="3">
    <source>
        <dbReference type="ARBA" id="ARBA00022525"/>
    </source>
</evidence>
<dbReference type="Pfam" id="PF13365">
    <property type="entry name" value="Trypsin_2"/>
    <property type="match status" value="1"/>
</dbReference>
<feature type="domain" description="Kazal-like" evidence="13">
    <location>
        <begin position="97"/>
        <end position="144"/>
    </location>
</feature>
<feature type="chain" id="PRO_5017955604" evidence="10">
    <location>
        <begin position="20"/>
        <end position="498"/>
    </location>
</feature>
<keyword evidence="7" id="KW-0720">Serine protease</keyword>
<evidence type="ECO:0000256" key="9">
    <source>
        <dbReference type="SAM" id="MobiDB-lite"/>
    </source>
</evidence>
<dbReference type="GeneTree" id="ENSGT00940000159570"/>
<dbReference type="Pfam" id="PF13180">
    <property type="entry name" value="PDZ_2"/>
    <property type="match status" value="1"/>
</dbReference>
<dbReference type="PANTHER" id="PTHR22939:SF14">
    <property type="entry name" value="SERINE PROTEASE HTRA3"/>
    <property type="match status" value="1"/>
</dbReference>
<dbReference type="SMART" id="SM00280">
    <property type="entry name" value="KAZAL"/>
    <property type="match status" value="1"/>
</dbReference>
<dbReference type="SUPFAM" id="SSF100895">
    <property type="entry name" value="Kazal-type serine protease inhibitors"/>
    <property type="match status" value="1"/>
</dbReference>
<proteinExistence type="inferred from homology"/>
<dbReference type="KEGG" id="csem:103384195"/>
<dbReference type="InterPro" id="IPR000867">
    <property type="entry name" value="IGFBP-like"/>
</dbReference>
<name>A0A3P8WB07_CYNSE</name>
<dbReference type="OMA" id="AHKGPCP"/>
<dbReference type="CDD" id="cd00104">
    <property type="entry name" value="KAZAL_FS"/>
    <property type="match status" value="1"/>
</dbReference>
<evidence type="ECO:0000256" key="5">
    <source>
        <dbReference type="ARBA" id="ARBA00022729"/>
    </source>
</evidence>
<reference evidence="14" key="3">
    <citation type="submission" date="2025-09" db="UniProtKB">
        <authorList>
            <consortium name="Ensembl"/>
        </authorList>
    </citation>
    <scope>IDENTIFICATION</scope>
</reference>
<keyword evidence="4" id="KW-0645">Protease</keyword>
<dbReference type="PRINTS" id="PR00834">
    <property type="entry name" value="PROTEASES2C"/>
</dbReference>
<feature type="domain" description="IGFBP N-terminal" evidence="12">
    <location>
        <begin position="21"/>
        <end position="100"/>
    </location>
</feature>
<evidence type="ECO:0000256" key="2">
    <source>
        <dbReference type="ARBA" id="ARBA00010541"/>
    </source>
</evidence>
<evidence type="ECO:0000259" key="12">
    <source>
        <dbReference type="PROSITE" id="PS51323"/>
    </source>
</evidence>
<dbReference type="Gene3D" id="2.40.10.120">
    <property type="match status" value="1"/>
</dbReference>
<dbReference type="PROSITE" id="PS50106">
    <property type="entry name" value="PDZ"/>
    <property type="match status" value="1"/>
</dbReference>
<evidence type="ECO:0000256" key="6">
    <source>
        <dbReference type="ARBA" id="ARBA00022801"/>
    </source>
</evidence>
<dbReference type="InterPro" id="IPR009003">
    <property type="entry name" value="Peptidase_S1_PA"/>
</dbReference>
<dbReference type="GeneID" id="103384195"/>
<dbReference type="Proteomes" id="UP000265120">
    <property type="component" value="Chromosome 9"/>
</dbReference>
<comment type="subcellular location">
    <subcellularLocation>
        <location evidence="1">Secreted</location>
    </subcellularLocation>
</comment>
<reference evidence="14" key="2">
    <citation type="submission" date="2025-08" db="UniProtKB">
        <authorList>
            <consortium name="Ensembl"/>
        </authorList>
    </citation>
    <scope>IDENTIFICATION</scope>
</reference>
<dbReference type="PROSITE" id="PS51323">
    <property type="entry name" value="IGFBP_N_2"/>
    <property type="match status" value="1"/>
</dbReference>
<dbReference type="InterPro" id="IPR001478">
    <property type="entry name" value="PDZ"/>
</dbReference>
<sequence>MQLLFLTFSLVLTHHLTGAARPEKCASRCDVSLCPSLRCPGGFVLDRCNCCQVCLSRENEPCGRKDDASCGEGMECRPLVPAAGKRRGGPGSGKGVCRCKTEQQVCGTDGRSYSNVCRLKAASRKAQQKGRPEVRQAHKGACRPPGAAKSCNTSSPVPPISPRYKFNFIADVVEKIAPAVVHIELFIRHPGFGRHMHLSSGSGFIVSHTGVILTNAHVVTTRAKVTGRPQLRVQLHDGDAYEAAVRDVDRKSDIATIKVNPQKKLPVLSLGRSADLRPGEFVVAIGSPFALQNTVTTGIVSTVQRDGKELGIMDSDMDYIQTDAIINYGNSGGPLVNLDGEVIGIHTLKGTAGISFAIPSDRIQRFLTEMHSHNKVNPSAVDAAENTRQQRALTEEPQSDTDVQRRFLGIRMVTITNSHSPNFPVDSSGVLVQQVIPNTAAENEGLQAGDVIMALNGQRVKTTQDIHEVLRGDRPLLMEIRRGSNDLLFNIQPQVIPR</sequence>
<evidence type="ECO:0000259" key="11">
    <source>
        <dbReference type="PROSITE" id="PS50106"/>
    </source>
</evidence>
<feature type="region of interest" description="Disordered" evidence="9">
    <location>
        <begin position="377"/>
        <end position="401"/>
    </location>
</feature>
<dbReference type="GO" id="GO:0004252">
    <property type="term" value="F:serine-type endopeptidase activity"/>
    <property type="evidence" value="ECO:0007669"/>
    <property type="project" value="InterPro"/>
</dbReference>
<dbReference type="GO" id="GO:0005576">
    <property type="term" value="C:extracellular region"/>
    <property type="evidence" value="ECO:0007669"/>
    <property type="project" value="UniProtKB-SubCell"/>
</dbReference>
<dbReference type="FunFam" id="2.40.10.120:FF:000002">
    <property type="entry name" value="HtrA serine peptidase 3"/>
    <property type="match status" value="1"/>
</dbReference>
<dbReference type="SMART" id="SM00121">
    <property type="entry name" value="IB"/>
    <property type="match status" value="1"/>
</dbReference>
<evidence type="ECO:0000256" key="8">
    <source>
        <dbReference type="ARBA" id="ARBA00023157"/>
    </source>
</evidence>
<dbReference type="RefSeq" id="XP_008315839.1">
    <property type="nucleotide sequence ID" value="XM_008317617.3"/>
</dbReference>
<keyword evidence="3" id="KW-0964">Secreted</keyword>
<dbReference type="SUPFAM" id="SSF50156">
    <property type="entry name" value="PDZ domain-like"/>
    <property type="match status" value="1"/>
</dbReference>
<dbReference type="SMART" id="SM00228">
    <property type="entry name" value="PDZ"/>
    <property type="match status" value="1"/>
</dbReference>
<evidence type="ECO:0000259" key="13">
    <source>
        <dbReference type="PROSITE" id="PS51465"/>
    </source>
</evidence>
<reference evidence="14 15" key="1">
    <citation type="journal article" date="2014" name="Nat. Genet.">
        <title>Whole-genome sequence of a flatfish provides insights into ZW sex chromosome evolution and adaptation to a benthic lifestyle.</title>
        <authorList>
            <person name="Chen S."/>
            <person name="Zhang G."/>
            <person name="Shao C."/>
            <person name="Huang Q."/>
            <person name="Liu G."/>
            <person name="Zhang P."/>
            <person name="Song W."/>
            <person name="An N."/>
            <person name="Chalopin D."/>
            <person name="Volff J.N."/>
            <person name="Hong Y."/>
            <person name="Li Q."/>
            <person name="Sha Z."/>
            <person name="Zhou H."/>
            <person name="Xie M."/>
            <person name="Yu Q."/>
            <person name="Liu Y."/>
            <person name="Xiang H."/>
            <person name="Wang N."/>
            <person name="Wu K."/>
            <person name="Yang C."/>
            <person name="Zhou Q."/>
            <person name="Liao X."/>
            <person name="Yang L."/>
            <person name="Hu Q."/>
            <person name="Zhang J."/>
            <person name="Meng L."/>
            <person name="Jin L."/>
            <person name="Tian Y."/>
            <person name="Lian J."/>
            <person name="Yang J."/>
            <person name="Miao G."/>
            <person name="Liu S."/>
            <person name="Liang Z."/>
            <person name="Yan F."/>
            <person name="Li Y."/>
            <person name="Sun B."/>
            <person name="Zhang H."/>
            <person name="Zhang J."/>
            <person name="Zhu Y."/>
            <person name="Du M."/>
            <person name="Zhao Y."/>
            <person name="Schartl M."/>
            <person name="Tang Q."/>
            <person name="Wang J."/>
        </authorList>
    </citation>
    <scope>NUCLEOTIDE SEQUENCE</scope>
</reference>
<evidence type="ECO:0000313" key="14">
    <source>
        <dbReference type="Ensembl" id="ENSCSEP00000021780.1"/>
    </source>
</evidence>
<comment type="similarity">
    <text evidence="2">Belongs to the peptidase S1C family.</text>
</comment>
<keyword evidence="8" id="KW-1015">Disulfide bond</keyword>
<dbReference type="Pfam" id="PF00219">
    <property type="entry name" value="IGFBP"/>
    <property type="match status" value="1"/>
</dbReference>
<feature type="signal peptide" evidence="10">
    <location>
        <begin position="1"/>
        <end position="19"/>
    </location>
</feature>
<dbReference type="FunCoup" id="A0A3P8WB07">
    <property type="interactions" value="34"/>
</dbReference>
<dbReference type="GO" id="GO:0006508">
    <property type="term" value="P:proteolysis"/>
    <property type="evidence" value="ECO:0007669"/>
    <property type="project" value="UniProtKB-KW"/>
</dbReference>
<dbReference type="PROSITE" id="PS51465">
    <property type="entry name" value="KAZAL_2"/>
    <property type="match status" value="1"/>
</dbReference>
<dbReference type="Ensembl" id="ENSCSET00000022058.1">
    <property type="protein sequence ID" value="ENSCSEP00000021780.1"/>
    <property type="gene ID" value="ENSCSEG00000013897.1"/>
</dbReference>
<keyword evidence="15" id="KW-1185">Reference proteome</keyword>
<dbReference type="AlphaFoldDB" id="A0A3P8WB07"/>
<dbReference type="Gene3D" id="3.30.60.30">
    <property type="match status" value="1"/>
</dbReference>
<dbReference type="PANTHER" id="PTHR22939">
    <property type="entry name" value="SERINE PROTEASE FAMILY S1C HTRA-RELATED"/>
    <property type="match status" value="1"/>
</dbReference>
<dbReference type="OrthoDB" id="4217619at2759"/>
<evidence type="ECO:0000256" key="4">
    <source>
        <dbReference type="ARBA" id="ARBA00022670"/>
    </source>
</evidence>
<feature type="domain" description="PDZ" evidence="11">
    <location>
        <begin position="390"/>
        <end position="471"/>
    </location>
</feature>
<keyword evidence="6" id="KW-0378">Hydrolase</keyword>
<dbReference type="InterPro" id="IPR036034">
    <property type="entry name" value="PDZ_sf"/>
</dbReference>
<dbReference type="SUPFAM" id="SSF50494">
    <property type="entry name" value="Trypsin-like serine proteases"/>
    <property type="match status" value="1"/>
</dbReference>
<accession>A0A3P8WB07</accession>
<dbReference type="SUPFAM" id="SSF57184">
    <property type="entry name" value="Growth factor receptor domain"/>
    <property type="match status" value="1"/>
</dbReference>
<dbReference type="InParanoid" id="A0A3P8WB07"/>
<evidence type="ECO:0000256" key="1">
    <source>
        <dbReference type="ARBA" id="ARBA00004613"/>
    </source>
</evidence>
<keyword evidence="5 10" id="KW-0732">Signal</keyword>
<evidence type="ECO:0000313" key="15">
    <source>
        <dbReference type="Proteomes" id="UP000265120"/>
    </source>
</evidence>
<dbReference type="Gene3D" id="4.10.40.20">
    <property type="match status" value="1"/>
</dbReference>
<organism evidence="14 15">
    <name type="scientific">Cynoglossus semilaevis</name>
    <name type="common">Tongue sole</name>
    <dbReference type="NCBI Taxonomy" id="244447"/>
    <lineage>
        <taxon>Eukaryota</taxon>
        <taxon>Metazoa</taxon>
        <taxon>Chordata</taxon>
        <taxon>Craniata</taxon>
        <taxon>Vertebrata</taxon>
        <taxon>Euteleostomi</taxon>
        <taxon>Actinopterygii</taxon>
        <taxon>Neopterygii</taxon>
        <taxon>Teleostei</taxon>
        <taxon>Neoteleostei</taxon>
        <taxon>Acanthomorphata</taxon>
        <taxon>Carangaria</taxon>
        <taxon>Pleuronectiformes</taxon>
        <taxon>Pleuronectoidei</taxon>
        <taxon>Cynoglossidae</taxon>
        <taxon>Cynoglossinae</taxon>
        <taxon>Cynoglossus</taxon>
    </lineage>
</organism>
<dbReference type="InterPro" id="IPR002350">
    <property type="entry name" value="Kazal_dom"/>
</dbReference>
<dbReference type="Gene3D" id="2.30.42.10">
    <property type="match status" value="1"/>
</dbReference>
<dbReference type="InterPro" id="IPR009030">
    <property type="entry name" value="Growth_fac_rcpt_cys_sf"/>
</dbReference>
<dbReference type="InterPro" id="IPR036058">
    <property type="entry name" value="Kazal_dom_sf"/>
</dbReference>
<evidence type="ECO:0000256" key="10">
    <source>
        <dbReference type="SAM" id="SignalP"/>
    </source>
</evidence>
<feature type="region of interest" description="Disordered" evidence="9">
    <location>
        <begin position="128"/>
        <end position="155"/>
    </location>
</feature>
<dbReference type="InterPro" id="IPR001940">
    <property type="entry name" value="Peptidase_S1C"/>
</dbReference>
<evidence type="ECO:0000256" key="7">
    <source>
        <dbReference type="ARBA" id="ARBA00022825"/>
    </source>
</evidence>